<evidence type="ECO:0000256" key="3">
    <source>
        <dbReference type="RuleBase" id="RU003479"/>
    </source>
</evidence>
<comment type="caution">
    <text evidence="4">The sequence shown here is derived from an EMBL/GenBank/DDBJ whole genome shotgun (WGS) entry which is preliminary data.</text>
</comment>
<dbReference type="InterPro" id="IPR018369">
    <property type="entry name" value="Chaprnonin_Cpn10_CS"/>
</dbReference>
<gene>
    <name evidence="4" type="ORF">BSTOLATCC_MIC11361</name>
</gene>
<proteinExistence type="inferred from homology"/>
<evidence type="ECO:0000256" key="2">
    <source>
        <dbReference type="ARBA" id="ARBA00023186"/>
    </source>
</evidence>
<sequence length="99" mass="10819">MAGIKRVVPLLNRVLIQKLEAPKKTAGGIFLPDTKEQDLVMGKVLAIGPGIKNVDGQLRQCLVNEGQTVLLPSYGGQVVFVNEEKLYIYKDTELVGILN</sequence>
<organism evidence="4 5">
    <name type="scientific">Blepharisma stoltei</name>
    <dbReference type="NCBI Taxonomy" id="1481888"/>
    <lineage>
        <taxon>Eukaryota</taxon>
        <taxon>Sar</taxon>
        <taxon>Alveolata</taxon>
        <taxon>Ciliophora</taxon>
        <taxon>Postciliodesmatophora</taxon>
        <taxon>Heterotrichea</taxon>
        <taxon>Heterotrichida</taxon>
        <taxon>Blepharismidae</taxon>
        <taxon>Blepharisma</taxon>
    </lineage>
</organism>
<accession>A0AAU9IY04</accession>
<dbReference type="GO" id="GO:0005739">
    <property type="term" value="C:mitochondrion"/>
    <property type="evidence" value="ECO:0007669"/>
    <property type="project" value="TreeGrafter"/>
</dbReference>
<dbReference type="GO" id="GO:0044183">
    <property type="term" value="F:protein folding chaperone"/>
    <property type="evidence" value="ECO:0007669"/>
    <property type="project" value="InterPro"/>
</dbReference>
<evidence type="ECO:0000256" key="1">
    <source>
        <dbReference type="ARBA" id="ARBA00006975"/>
    </source>
</evidence>
<evidence type="ECO:0000313" key="5">
    <source>
        <dbReference type="Proteomes" id="UP001162131"/>
    </source>
</evidence>
<comment type="similarity">
    <text evidence="1 3">Belongs to the GroES chaperonin family.</text>
</comment>
<dbReference type="EMBL" id="CAJZBQ010000012">
    <property type="protein sequence ID" value="CAG9314351.1"/>
    <property type="molecule type" value="Genomic_DNA"/>
</dbReference>
<name>A0AAU9IY04_9CILI</name>
<dbReference type="Gene3D" id="2.30.33.40">
    <property type="entry name" value="GroES chaperonin"/>
    <property type="match status" value="1"/>
</dbReference>
<evidence type="ECO:0008006" key="6">
    <source>
        <dbReference type="Google" id="ProtNLM"/>
    </source>
</evidence>
<evidence type="ECO:0000313" key="4">
    <source>
        <dbReference type="EMBL" id="CAG9314351.1"/>
    </source>
</evidence>
<dbReference type="PANTHER" id="PTHR10772">
    <property type="entry name" value="10 KDA HEAT SHOCK PROTEIN"/>
    <property type="match status" value="1"/>
</dbReference>
<dbReference type="InterPro" id="IPR020818">
    <property type="entry name" value="Chaperonin_GroES"/>
</dbReference>
<reference evidence="4" key="1">
    <citation type="submission" date="2021-09" db="EMBL/GenBank/DDBJ databases">
        <authorList>
            <consortium name="AG Swart"/>
            <person name="Singh M."/>
            <person name="Singh A."/>
            <person name="Seah K."/>
            <person name="Emmerich C."/>
        </authorList>
    </citation>
    <scope>NUCLEOTIDE SEQUENCE</scope>
    <source>
        <strain evidence="4">ATCC30299</strain>
    </source>
</reference>
<dbReference type="SUPFAM" id="SSF50129">
    <property type="entry name" value="GroES-like"/>
    <property type="match status" value="1"/>
</dbReference>
<dbReference type="GO" id="GO:0051082">
    <property type="term" value="F:unfolded protein binding"/>
    <property type="evidence" value="ECO:0007669"/>
    <property type="project" value="TreeGrafter"/>
</dbReference>
<dbReference type="GO" id="GO:0005524">
    <property type="term" value="F:ATP binding"/>
    <property type="evidence" value="ECO:0007669"/>
    <property type="project" value="InterPro"/>
</dbReference>
<dbReference type="AlphaFoldDB" id="A0AAU9IY04"/>
<dbReference type="CDD" id="cd00320">
    <property type="entry name" value="cpn10"/>
    <property type="match status" value="1"/>
</dbReference>
<dbReference type="PRINTS" id="PR00297">
    <property type="entry name" value="CHAPERONIN10"/>
</dbReference>
<keyword evidence="5" id="KW-1185">Reference proteome</keyword>
<dbReference type="PROSITE" id="PS00681">
    <property type="entry name" value="CHAPERONINS_CPN10"/>
    <property type="match status" value="1"/>
</dbReference>
<dbReference type="SMART" id="SM00883">
    <property type="entry name" value="Cpn10"/>
    <property type="match status" value="1"/>
</dbReference>
<dbReference type="InterPro" id="IPR011032">
    <property type="entry name" value="GroES-like_sf"/>
</dbReference>
<dbReference type="GO" id="GO:0051087">
    <property type="term" value="F:protein-folding chaperone binding"/>
    <property type="evidence" value="ECO:0007669"/>
    <property type="project" value="TreeGrafter"/>
</dbReference>
<dbReference type="PROSITE" id="PS00549">
    <property type="entry name" value="BACTERIOFERRITIN"/>
    <property type="match status" value="1"/>
</dbReference>
<dbReference type="Proteomes" id="UP001162131">
    <property type="component" value="Unassembled WGS sequence"/>
</dbReference>
<protein>
    <recommendedName>
        <fullName evidence="6">10 kDa chaperonin, mitochondrial</fullName>
    </recommendedName>
</protein>
<dbReference type="GO" id="GO:0046872">
    <property type="term" value="F:metal ion binding"/>
    <property type="evidence" value="ECO:0007669"/>
    <property type="project" value="TreeGrafter"/>
</dbReference>
<keyword evidence="2 3" id="KW-0143">Chaperone</keyword>
<dbReference type="Pfam" id="PF00166">
    <property type="entry name" value="Cpn10"/>
    <property type="match status" value="1"/>
</dbReference>
<dbReference type="PANTHER" id="PTHR10772:SF0">
    <property type="entry name" value="10 KDA HEAT SHOCK PROTEIN, MITOCHONDRIAL"/>
    <property type="match status" value="1"/>
</dbReference>
<dbReference type="InterPro" id="IPR037124">
    <property type="entry name" value="Chaperonin_GroES_sf"/>
</dbReference>